<dbReference type="GO" id="GO:0009055">
    <property type="term" value="F:electron transfer activity"/>
    <property type="evidence" value="ECO:0007669"/>
    <property type="project" value="UniProtKB-UniRule"/>
</dbReference>
<keyword evidence="3 9" id="KW-0813">Transport</keyword>
<keyword evidence="8 9" id="KW-0411">Iron-sulfur</keyword>
<name>A0A5A9X6B1_9BACT</name>
<evidence type="ECO:0000256" key="4">
    <source>
        <dbReference type="ARBA" id="ARBA00022485"/>
    </source>
</evidence>
<gene>
    <name evidence="11" type="ORF">ET418_16380</name>
</gene>
<feature type="domain" description="4Fe-4S ferredoxin-type" evidence="10">
    <location>
        <begin position="3"/>
        <end position="31"/>
    </location>
</feature>
<dbReference type="Pfam" id="PF13370">
    <property type="entry name" value="Fer4_13"/>
    <property type="match status" value="1"/>
</dbReference>
<dbReference type="AlphaFoldDB" id="A0A5A9X6B1"/>
<protein>
    <recommendedName>
        <fullName evidence="9">Ferredoxin</fullName>
    </recommendedName>
</protein>
<dbReference type="PANTHER" id="PTHR39163:SF1">
    <property type="entry name" value="FERREDOXIN"/>
    <property type="match status" value="1"/>
</dbReference>
<keyword evidence="4" id="KW-0004">4Fe-4S</keyword>
<comment type="function">
    <text evidence="2 9">Ferredoxins are iron-sulfur proteins that transfer electrons in a wide variety of metabolic reactions.</text>
</comment>
<keyword evidence="6 9" id="KW-0249">Electron transport</keyword>
<comment type="cofactor">
    <cofactor evidence="1">
        <name>[4Fe-4S] cluster</name>
        <dbReference type="ChEBI" id="CHEBI:49883"/>
    </cofactor>
</comment>
<accession>A0A5A9X6B1</accession>
<reference evidence="11 12" key="1">
    <citation type="submission" date="2019-04" db="EMBL/GenBank/DDBJ databases">
        <title>Geobacter ruber sp. nov., ferric-reducing bacteria isolated from paddy soil.</title>
        <authorList>
            <person name="Xu Z."/>
            <person name="Masuda Y."/>
            <person name="Itoh H."/>
            <person name="Senoo K."/>
        </authorList>
    </citation>
    <scope>NUCLEOTIDE SEQUENCE [LARGE SCALE GENOMIC DNA]</scope>
    <source>
        <strain evidence="11 12">Red88</strain>
    </source>
</reference>
<evidence type="ECO:0000256" key="9">
    <source>
        <dbReference type="RuleBase" id="RU368020"/>
    </source>
</evidence>
<evidence type="ECO:0000256" key="6">
    <source>
        <dbReference type="ARBA" id="ARBA00022982"/>
    </source>
</evidence>
<dbReference type="InterPro" id="IPR052395">
    <property type="entry name" value="ET_Ferredoxin"/>
</dbReference>
<dbReference type="InterPro" id="IPR001080">
    <property type="entry name" value="3Fe4S_ferredoxin"/>
</dbReference>
<dbReference type="SUPFAM" id="SSF54862">
    <property type="entry name" value="4Fe-4S ferredoxins"/>
    <property type="match status" value="1"/>
</dbReference>
<dbReference type="InterPro" id="IPR017896">
    <property type="entry name" value="4Fe4S_Fe-S-bd"/>
</dbReference>
<proteinExistence type="predicted"/>
<evidence type="ECO:0000256" key="2">
    <source>
        <dbReference type="ARBA" id="ARBA00003532"/>
    </source>
</evidence>
<dbReference type="EMBL" id="SRSD01000011">
    <property type="protein sequence ID" value="KAA0888314.1"/>
    <property type="molecule type" value="Genomic_DNA"/>
</dbReference>
<evidence type="ECO:0000256" key="5">
    <source>
        <dbReference type="ARBA" id="ARBA00022723"/>
    </source>
</evidence>
<dbReference type="OrthoDB" id="9803319at2"/>
<dbReference type="PROSITE" id="PS51379">
    <property type="entry name" value="4FE4S_FER_2"/>
    <property type="match status" value="1"/>
</dbReference>
<keyword evidence="5 9" id="KW-0479">Metal-binding</keyword>
<dbReference type="PANTHER" id="PTHR39163">
    <property type="entry name" value="FERREDOXIN"/>
    <property type="match status" value="1"/>
</dbReference>
<evidence type="ECO:0000313" key="11">
    <source>
        <dbReference type="EMBL" id="KAA0888314.1"/>
    </source>
</evidence>
<keyword evidence="7 9" id="KW-0408">Iron</keyword>
<evidence type="ECO:0000259" key="10">
    <source>
        <dbReference type="PROSITE" id="PS51379"/>
    </source>
</evidence>
<dbReference type="GO" id="GO:0051539">
    <property type="term" value="F:4 iron, 4 sulfur cluster binding"/>
    <property type="evidence" value="ECO:0007669"/>
    <property type="project" value="UniProtKB-KW"/>
</dbReference>
<dbReference type="GO" id="GO:0005506">
    <property type="term" value="F:iron ion binding"/>
    <property type="evidence" value="ECO:0007669"/>
    <property type="project" value="UniProtKB-UniRule"/>
</dbReference>
<dbReference type="RefSeq" id="WP_149309437.1">
    <property type="nucleotide sequence ID" value="NZ_SRSD01000011.1"/>
</dbReference>
<evidence type="ECO:0000256" key="3">
    <source>
        <dbReference type="ARBA" id="ARBA00022448"/>
    </source>
</evidence>
<sequence length="68" mass="7537">MTKEAFVDQNMCIGCGICVKNLPDVFHLNDRGLAECFDPRGATEEDIQLQAIDVCPVTCIGWRETCVC</sequence>
<evidence type="ECO:0000313" key="12">
    <source>
        <dbReference type="Proteomes" id="UP000324298"/>
    </source>
</evidence>
<dbReference type="Gene3D" id="3.30.70.20">
    <property type="match status" value="1"/>
</dbReference>
<dbReference type="PRINTS" id="PR00352">
    <property type="entry name" value="3FE4SFRDOXIN"/>
</dbReference>
<organism evidence="11 12">
    <name type="scientific">Oryzomonas rubra</name>
    <dbReference type="NCBI Taxonomy" id="2509454"/>
    <lineage>
        <taxon>Bacteria</taxon>
        <taxon>Pseudomonadati</taxon>
        <taxon>Thermodesulfobacteriota</taxon>
        <taxon>Desulfuromonadia</taxon>
        <taxon>Geobacterales</taxon>
        <taxon>Geobacteraceae</taxon>
        <taxon>Oryzomonas</taxon>
    </lineage>
</organism>
<evidence type="ECO:0000256" key="7">
    <source>
        <dbReference type="ARBA" id="ARBA00023004"/>
    </source>
</evidence>
<keyword evidence="12" id="KW-1185">Reference proteome</keyword>
<comment type="caution">
    <text evidence="11">The sequence shown here is derived from an EMBL/GenBank/DDBJ whole genome shotgun (WGS) entry which is preliminary data.</text>
</comment>
<evidence type="ECO:0000256" key="1">
    <source>
        <dbReference type="ARBA" id="ARBA00001966"/>
    </source>
</evidence>
<evidence type="ECO:0000256" key="8">
    <source>
        <dbReference type="ARBA" id="ARBA00023014"/>
    </source>
</evidence>
<dbReference type="Proteomes" id="UP000324298">
    <property type="component" value="Unassembled WGS sequence"/>
</dbReference>